<sequence>MGPITSATEPAAAVTIAGRPPRTDIARHKYHGGNQANFRVNASDDGEGDDFGDQGQRGEHACQRFTRQQRGRAQYLA</sequence>
<proteinExistence type="predicted"/>
<evidence type="ECO:0000313" key="3">
    <source>
        <dbReference type="Proteomes" id="UP000255050"/>
    </source>
</evidence>
<organism evidence="2 3">
    <name type="scientific">Klebsiella michiganensis</name>
    <dbReference type="NCBI Taxonomy" id="1134687"/>
    <lineage>
        <taxon>Bacteria</taxon>
        <taxon>Pseudomonadati</taxon>
        <taxon>Pseudomonadota</taxon>
        <taxon>Gammaproteobacteria</taxon>
        <taxon>Enterobacterales</taxon>
        <taxon>Enterobacteriaceae</taxon>
        <taxon>Klebsiella/Raoultella group</taxon>
        <taxon>Klebsiella</taxon>
    </lineage>
</organism>
<dbReference type="Proteomes" id="UP000255050">
    <property type="component" value="Unassembled WGS sequence"/>
</dbReference>
<reference evidence="2 3" key="1">
    <citation type="submission" date="2018-06" db="EMBL/GenBank/DDBJ databases">
        <authorList>
            <consortium name="Pathogen Informatics"/>
            <person name="Doyle S."/>
        </authorList>
    </citation>
    <scope>NUCLEOTIDE SEQUENCE [LARGE SCALE GENOMIC DNA]</scope>
    <source>
        <strain evidence="2 3">NCTC11694</strain>
    </source>
</reference>
<evidence type="ECO:0000313" key="2">
    <source>
        <dbReference type="EMBL" id="STT04678.1"/>
    </source>
</evidence>
<dbReference type="AlphaFoldDB" id="A0A7H4MUY9"/>
<dbReference type="EMBL" id="UGJR01000005">
    <property type="protein sequence ID" value="STT04678.1"/>
    <property type="molecule type" value="Genomic_DNA"/>
</dbReference>
<gene>
    <name evidence="2" type="ORF">NCTC11694_06494</name>
</gene>
<accession>A0A7H4MUY9</accession>
<evidence type="ECO:0000256" key="1">
    <source>
        <dbReference type="SAM" id="MobiDB-lite"/>
    </source>
</evidence>
<name>A0A7H4MUY9_9ENTR</name>
<feature type="region of interest" description="Disordered" evidence="1">
    <location>
        <begin position="27"/>
        <end position="57"/>
    </location>
</feature>
<comment type="caution">
    <text evidence="2">The sequence shown here is derived from an EMBL/GenBank/DDBJ whole genome shotgun (WGS) entry which is preliminary data.</text>
</comment>
<protein>
    <submittedName>
        <fullName evidence="2">Uncharacterized protein</fullName>
    </submittedName>
</protein>